<dbReference type="PANTHER" id="PTHR30290">
    <property type="entry name" value="PERIPLASMIC BINDING COMPONENT OF ABC TRANSPORTER"/>
    <property type="match status" value="1"/>
</dbReference>
<dbReference type="PANTHER" id="PTHR30290:SF10">
    <property type="entry name" value="PERIPLASMIC OLIGOPEPTIDE-BINDING PROTEIN-RELATED"/>
    <property type="match status" value="1"/>
</dbReference>
<accession>A0A371B2C6</accession>
<dbReference type="Gene3D" id="3.10.105.10">
    <property type="entry name" value="Dipeptide-binding Protein, Domain 3"/>
    <property type="match status" value="1"/>
</dbReference>
<feature type="domain" description="Solute-binding protein family 5" evidence="5">
    <location>
        <begin position="75"/>
        <end position="402"/>
    </location>
</feature>
<gene>
    <name evidence="6" type="ORF">DXH95_15685</name>
</gene>
<dbReference type="Gene3D" id="3.90.76.10">
    <property type="entry name" value="Dipeptide-binding Protein, Domain 1"/>
    <property type="match status" value="1"/>
</dbReference>
<dbReference type="Gene3D" id="3.40.190.10">
    <property type="entry name" value="Periplasmic binding protein-like II"/>
    <property type="match status" value="1"/>
</dbReference>
<keyword evidence="4" id="KW-0732">Signal</keyword>
<dbReference type="AlphaFoldDB" id="A0A371B2C6"/>
<evidence type="ECO:0000313" key="7">
    <source>
        <dbReference type="Proteomes" id="UP000263833"/>
    </source>
</evidence>
<dbReference type="Pfam" id="PF00496">
    <property type="entry name" value="SBP_bac_5"/>
    <property type="match status" value="1"/>
</dbReference>
<comment type="caution">
    <text evidence="6">The sequence shown here is derived from an EMBL/GenBank/DDBJ whole genome shotgun (WGS) entry which is preliminary data.</text>
</comment>
<comment type="subcellular location">
    <subcellularLocation>
        <location evidence="1">Periplasm</location>
    </subcellularLocation>
</comment>
<dbReference type="InterPro" id="IPR039424">
    <property type="entry name" value="SBP_5"/>
</dbReference>
<dbReference type="SUPFAM" id="SSF53850">
    <property type="entry name" value="Periplasmic binding protein-like II"/>
    <property type="match status" value="1"/>
</dbReference>
<sequence>MESAVNRNTAFVPVFAAILVLAGCSDGIDNSRLRVDVVEDSPREISVGRMPLSPTSAYLRNATAQGLVAFDNEGKVVPALAARWIVTDDDLGYIFRLQKTRWNNGREVRSDEVATALRMRINELRVSRFGDELSKIDRILPMTGKVVEIRLSAPIPNLLELLAQPEFGLTHKANGSGPMTAERISGNLQLRNRLEESNGAIALDENRITLTAHSPSRSLARFALGQNDLVLNGKFEHLPLLTATNGNEAQTRFDAVPGLFGLLVVADGPFLSNSSNRDALAMAIDRPRMLTSFGITDWRETLTLAPETLANREKLPRPDWASLNAQDRKARAQSTINAWEGSGGPVRPLRIAMPRGTGSRILFARLRTDLASIGLEAERVTYAQPADLILIDRVADISSPGWYLDQLSCRVTPICSEKADQLLDEARNAGSREERIRLWGEAERELIATRNFIPIANPVRWSLVRDGLLGFAQNPRGWHPLQYLGRDPT</sequence>
<protein>
    <submittedName>
        <fullName evidence="6">Peptide ABC transporter substrate-binding protein</fullName>
    </submittedName>
</protein>
<organism evidence="6 7">
    <name type="scientific">Sphingorhabdus pulchriflava</name>
    <dbReference type="NCBI Taxonomy" id="2292257"/>
    <lineage>
        <taxon>Bacteria</taxon>
        <taxon>Pseudomonadati</taxon>
        <taxon>Pseudomonadota</taxon>
        <taxon>Alphaproteobacteria</taxon>
        <taxon>Sphingomonadales</taxon>
        <taxon>Sphingomonadaceae</taxon>
        <taxon>Sphingorhabdus</taxon>
    </lineage>
</organism>
<keyword evidence="3" id="KW-0813">Transport</keyword>
<dbReference type="InterPro" id="IPR000914">
    <property type="entry name" value="SBP_5_dom"/>
</dbReference>
<proteinExistence type="inferred from homology"/>
<name>A0A371B2C6_9SPHN</name>
<reference evidence="7" key="1">
    <citation type="submission" date="2018-08" db="EMBL/GenBank/DDBJ databases">
        <authorList>
            <person name="Kim S.-J."/>
            <person name="Jung G.-Y."/>
        </authorList>
    </citation>
    <scope>NUCLEOTIDE SEQUENCE [LARGE SCALE GENOMIC DNA]</scope>
    <source>
        <strain evidence="7">GY_G</strain>
    </source>
</reference>
<evidence type="ECO:0000256" key="4">
    <source>
        <dbReference type="ARBA" id="ARBA00022729"/>
    </source>
</evidence>
<keyword evidence="7" id="KW-1185">Reference proteome</keyword>
<dbReference type="Proteomes" id="UP000263833">
    <property type="component" value="Unassembled WGS sequence"/>
</dbReference>
<evidence type="ECO:0000256" key="2">
    <source>
        <dbReference type="ARBA" id="ARBA00005695"/>
    </source>
</evidence>
<evidence type="ECO:0000256" key="3">
    <source>
        <dbReference type="ARBA" id="ARBA00022448"/>
    </source>
</evidence>
<dbReference type="OrthoDB" id="9803988at2"/>
<comment type="similarity">
    <text evidence="2">Belongs to the bacterial solute-binding protein 5 family.</text>
</comment>
<dbReference type="GO" id="GO:0015833">
    <property type="term" value="P:peptide transport"/>
    <property type="evidence" value="ECO:0007669"/>
    <property type="project" value="TreeGrafter"/>
</dbReference>
<dbReference type="EMBL" id="QRGP01000003">
    <property type="protein sequence ID" value="RDV01718.1"/>
    <property type="molecule type" value="Genomic_DNA"/>
</dbReference>
<evidence type="ECO:0000259" key="5">
    <source>
        <dbReference type="Pfam" id="PF00496"/>
    </source>
</evidence>
<evidence type="ECO:0000256" key="1">
    <source>
        <dbReference type="ARBA" id="ARBA00004418"/>
    </source>
</evidence>
<dbReference type="GO" id="GO:1904680">
    <property type="term" value="F:peptide transmembrane transporter activity"/>
    <property type="evidence" value="ECO:0007669"/>
    <property type="project" value="TreeGrafter"/>
</dbReference>
<evidence type="ECO:0000313" key="6">
    <source>
        <dbReference type="EMBL" id="RDV01718.1"/>
    </source>
</evidence>
<dbReference type="GO" id="GO:0030313">
    <property type="term" value="C:cell envelope"/>
    <property type="evidence" value="ECO:0007669"/>
    <property type="project" value="UniProtKB-SubCell"/>
</dbReference>
<dbReference type="PROSITE" id="PS51257">
    <property type="entry name" value="PROKAR_LIPOPROTEIN"/>
    <property type="match status" value="1"/>
</dbReference>